<dbReference type="GO" id="GO:0008081">
    <property type="term" value="F:phosphoric diester hydrolase activity"/>
    <property type="evidence" value="ECO:0007669"/>
    <property type="project" value="InterPro"/>
</dbReference>
<reference evidence="2 3" key="1">
    <citation type="submission" date="2016-11" db="EMBL/GenBank/DDBJ databases">
        <title>Gramella sp. LPB0144 isolated from marine environment.</title>
        <authorList>
            <person name="Kim E."/>
            <person name="Yi H."/>
        </authorList>
    </citation>
    <scope>NUCLEOTIDE SEQUENCE [LARGE SCALE GENOMIC DNA]</scope>
    <source>
        <strain evidence="2 3">LPB0144</strain>
    </source>
</reference>
<evidence type="ECO:0000313" key="2">
    <source>
        <dbReference type="EMBL" id="APG60116.1"/>
    </source>
</evidence>
<proteinExistence type="predicted"/>
<dbReference type="OrthoDB" id="1138968at2"/>
<dbReference type="Gene3D" id="3.20.20.190">
    <property type="entry name" value="Phosphatidylinositol (PI) phosphodiesterase"/>
    <property type="match status" value="1"/>
</dbReference>
<keyword evidence="1" id="KW-0812">Transmembrane</keyword>
<keyword evidence="3" id="KW-1185">Reference proteome</keyword>
<dbReference type="AlphaFoldDB" id="A0A1L3J4S4"/>
<dbReference type="PANTHER" id="PTHR46211:SF1">
    <property type="entry name" value="GLYCEROPHOSPHODIESTER PHOSPHODIESTERASE, CYTOPLASMIC"/>
    <property type="match status" value="1"/>
</dbReference>
<dbReference type="KEGG" id="grl:LPB144_06660"/>
<evidence type="ECO:0008006" key="4">
    <source>
        <dbReference type="Google" id="ProtNLM"/>
    </source>
</evidence>
<dbReference type="InterPro" id="IPR017946">
    <property type="entry name" value="PLC-like_Pdiesterase_TIM-brl"/>
</dbReference>
<evidence type="ECO:0000256" key="1">
    <source>
        <dbReference type="SAM" id="Phobius"/>
    </source>
</evidence>
<feature type="transmembrane region" description="Helical" evidence="1">
    <location>
        <begin position="6"/>
        <end position="26"/>
    </location>
</feature>
<accession>A0A1L3J4S4</accession>
<sequence>MLRKLIKILILLFVFLVAGIYFLDWFTTHRIMRHSLSEPKKKAWSHSGYYNNSEYKANTIESFTNALNNNATGVELDVFYDNDMKKYIVAHDYPYSTQYGKHLFLDSVFATFGNSFKYWLDFKNLKDLNEEDVLDSQLILNNYLKIKRIEKENLLIESTHLENLSHFTEAGFYTSWWILPYKSRYRSILRNYKYKFYYLLGKYSSLSMPYSYYPRVEQEMNKIPVNLWTINDKEVFLKTVKKPQVKIILTDQNWFDN</sequence>
<organism evidence="2 3">
    <name type="scientific">Christiangramia salexigens</name>
    <dbReference type="NCBI Taxonomy" id="1913577"/>
    <lineage>
        <taxon>Bacteria</taxon>
        <taxon>Pseudomonadati</taxon>
        <taxon>Bacteroidota</taxon>
        <taxon>Flavobacteriia</taxon>
        <taxon>Flavobacteriales</taxon>
        <taxon>Flavobacteriaceae</taxon>
        <taxon>Christiangramia</taxon>
    </lineage>
</organism>
<gene>
    <name evidence="2" type="ORF">LPB144_06660</name>
</gene>
<keyword evidence="1" id="KW-1133">Transmembrane helix</keyword>
<dbReference type="PANTHER" id="PTHR46211">
    <property type="entry name" value="GLYCEROPHOSPHORYL DIESTER PHOSPHODIESTERASE"/>
    <property type="match status" value="1"/>
</dbReference>
<protein>
    <recommendedName>
        <fullName evidence="4">GP-PDE domain-containing protein</fullName>
    </recommendedName>
</protein>
<dbReference type="GO" id="GO:0006629">
    <property type="term" value="P:lipid metabolic process"/>
    <property type="evidence" value="ECO:0007669"/>
    <property type="project" value="InterPro"/>
</dbReference>
<name>A0A1L3J4S4_9FLAO</name>
<dbReference type="EMBL" id="CP018153">
    <property type="protein sequence ID" value="APG60116.1"/>
    <property type="molecule type" value="Genomic_DNA"/>
</dbReference>
<keyword evidence="1" id="KW-0472">Membrane</keyword>
<dbReference type="SUPFAM" id="SSF51695">
    <property type="entry name" value="PLC-like phosphodiesterases"/>
    <property type="match status" value="1"/>
</dbReference>
<evidence type="ECO:0000313" key="3">
    <source>
        <dbReference type="Proteomes" id="UP000182510"/>
    </source>
</evidence>
<dbReference type="Proteomes" id="UP000182510">
    <property type="component" value="Chromosome"/>
</dbReference>
<dbReference type="STRING" id="1913577.LPB144_06660"/>
<dbReference type="RefSeq" id="WP_072552764.1">
    <property type="nucleotide sequence ID" value="NZ_CP018153.1"/>
</dbReference>